<evidence type="ECO:0000256" key="2">
    <source>
        <dbReference type="SAM" id="SignalP"/>
    </source>
</evidence>
<dbReference type="EMBL" id="JARKIB010000031">
    <property type="protein sequence ID" value="KAJ7762887.1"/>
    <property type="molecule type" value="Genomic_DNA"/>
</dbReference>
<feature type="chain" id="PRO_5042104258" evidence="2">
    <location>
        <begin position="20"/>
        <end position="199"/>
    </location>
</feature>
<reference evidence="3" key="1">
    <citation type="submission" date="2023-03" db="EMBL/GenBank/DDBJ databases">
        <title>Massive genome expansion in bonnet fungi (Mycena s.s.) driven by repeated elements and novel gene families across ecological guilds.</title>
        <authorList>
            <consortium name="Lawrence Berkeley National Laboratory"/>
            <person name="Harder C.B."/>
            <person name="Miyauchi S."/>
            <person name="Viragh M."/>
            <person name="Kuo A."/>
            <person name="Thoen E."/>
            <person name="Andreopoulos B."/>
            <person name="Lu D."/>
            <person name="Skrede I."/>
            <person name="Drula E."/>
            <person name="Henrissat B."/>
            <person name="Morin E."/>
            <person name="Kohler A."/>
            <person name="Barry K."/>
            <person name="LaButti K."/>
            <person name="Morin E."/>
            <person name="Salamov A."/>
            <person name="Lipzen A."/>
            <person name="Mereny Z."/>
            <person name="Hegedus B."/>
            <person name="Baldrian P."/>
            <person name="Stursova M."/>
            <person name="Weitz H."/>
            <person name="Taylor A."/>
            <person name="Grigoriev I.V."/>
            <person name="Nagy L.G."/>
            <person name="Martin F."/>
            <person name="Kauserud H."/>
        </authorList>
    </citation>
    <scope>NUCLEOTIDE SEQUENCE</scope>
    <source>
        <strain evidence="3">CBHHK182m</strain>
    </source>
</reference>
<comment type="caution">
    <text evidence="3">The sequence shown here is derived from an EMBL/GenBank/DDBJ whole genome shotgun (WGS) entry which is preliminary data.</text>
</comment>
<name>A0AAD7NJ63_9AGAR</name>
<feature type="region of interest" description="Disordered" evidence="1">
    <location>
        <begin position="147"/>
        <end position="168"/>
    </location>
</feature>
<sequence>MIKRTLAAVLLSTIHAVYGQTLYTVSVANPNFTQILEETVSVFAVGVGADGWTTYTESGSASLLVLEGPSTTTTFANASDPVMVVGEFEENASGFRFSDLGVVETCGFGSDGRGTCVEKLPGASSTQTDIFPGSVVPFYTIAATEAPPTVTPPPSQSTASVAPPSSIPTSASPNGVAAKVLSITCILVSCVVDTLLHVL</sequence>
<dbReference type="Proteomes" id="UP001215598">
    <property type="component" value="Unassembled WGS sequence"/>
</dbReference>
<gene>
    <name evidence="3" type="ORF">B0H16DRAFT_1528067</name>
</gene>
<evidence type="ECO:0000313" key="4">
    <source>
        <dbReference type="Proteomes" id="UP001215598"/>
    </source>
</evidence>
<keyword evidence="2" id="KW-0732">Signal</keyword>
<evidence type="ECO:0000313" key="3">
    <source>
        <dbReference type="EMBL" id="KAJ7762887.1"/>
    </source>
</evidence>
<keyword evidence="4" id="KW-1185">Reference proteome</keyword>
<evidence type="ECO:0000256" key="1">
    <source>
        <dbReference type="SAM" id="MobiDB-lite"/>
    </source>
</evidence>
<protein>
    <submittedName>
        <fullName evidence="3">Uncharacterized protein</fullName>
    </submittedName>
</protein>
<feature type="signal peptide" evidence="2">
    <location>
        <begin position="1"/>
        <end position="19"/>
    </location>
</feature>
<proteinExistence type="predicted"/>
<feature type="compositionally biased region" description="Low complexity" evidence="1">
    <location>
        <begin position="156"/>
        <end position="168"/>
    </location>
</feature>
<accession>A0AAD7NJ63</accession>
<dbReference type="AlphaFoldDB" id="A0AAD7NJ63"/>
<organism evidence="3 4">
    <name type="scientific">Mycena metata</name>
    <dbReference type="NCBI Taxonomy" id="1033252"/>
    <lineage>
        <taxon>Eukaryota</taxon>
        <taxon>Fungi</taxon>
        <taxon>Dikarya</taxon>
        <taxon>Basidiomycota</taxon>
        <taxon>Agaricomycotina</taxon>
        <taxon>Agaricomycetes</taxon>
        <taxon>Agaricomycetidae</taxon>
        <taxon>Agaricales</taxon>
        <taxon>Marasmiineae</taxon>
        <taxon>Mycenaceae</taxon>
        <taxon>Mycena</taxon>
    </lineage>
</organism>